<dbReference type="AlphaFoldDB" id="A0A1H3AC95"/>
<dbReference type="Proteomes" id="UP000182944">
    <property type="component" value="Unassembled WGS sequence"/>
</dbReference>
<sequence length="123" mass="13498">MTPPDIAALEAQRYAAMLAGDVDRLRVLLSERLHYSHSLGDQDSRDSLLARIGAGDIIYHEVTAPVAWTERLADAVLLGGRMTARATVSGVPRSIDNAFLAVWAIEDDGHWRLIAYQPTPLPH</sequence>
<dbReference type="EMBL" id="FNNA01000004">
    <property type="protein sequence ID" value="SDX26814.1"/>
    <property type="molecule type" value="Genomic_DNA"/>
</dbReference>
<name>A0A1H3AC95_9RHOB</name>
<dbReference type="STRING" id="1545044.SAMN05444276_10413"/>
<evidence type="ECO:0000259" key="1">
    <source>
        <dbReference type="Pfam" id="PF14534"/>
    </source>
</evidence>
<organism evidence="2 3">
    <name type="scientific">Paracoccus sanguinis</name>
    <dbReference type="NCBI Taxonomy" id="1545044"/>
    <lineage>
        <taxon>Bacteria</taxon>
        <taxon>Pseudomonadati</taxon>
        <taxon>Pseudomonadota</taxon>
        <taxon>Alphaproteobacteria</taxon>
        <taxon>Rhodobacterales</taxon>
        <taxon>Paracoccaceae</taxon>
        <taxon>Paracoccus</taxon>
    </lineage>
</organism>
<dbReference type="Pfam" id="PF14534">
    <property type="entry name" value="DUF4440"/>
    <property type="match status" value="1"/>
</dbReference>
<gene>
    <name evidence="2" type="ORF">SAMN05444276_10413</name>
</gene>
<dbReference type="OrthoDB" id="8912653at2"/>
<dbReference type="RefSeq" id="WP_139306016.1">
    <property type="nucleotide sequence ID" value="NZ_FNNA01000004.1"/>
</dbReference>
<dbReference type="Gene3D" id="3.10.450.50">
    <property type="match status" value="1"/>
</dbReference>
<proteinExistence type="predicted"/>
<dbReference type="SUPFAM" id="SSF54427">
    <property type="entry name" value="NTF2-like"/>
    <property type="match status" value="1"/>
</dbReference>
<reference evidence="3" key="1">
    <citation type="submission" date="2016-10" db="EMBL/GenBank/DDBJ databases">
        <authorList>
            <person name="Varghese N."/>
            <person name="Submissions S."/>
        </authorList>
    </citation>
    <scope>NUCLEOTIDE SEQUENCE [LARGE SCALE GENOMIC DNA]</scope>
    <source>
        <strain evidence="3">DSM 29303</strain>
    </source>
</reference>
<feature type="domain" description="DUF4440" evidence="1">
    <location>
        <begin position="6"/>
        <end position="113"/>
    </location>
</feature>
<evidence type="ECO:0000313" key="2">
    <source>
        <dbReference type="EMBL" id="SDX26814.1"/>
    </source>
</evidence>
<dbReference type="InterPro" id="IPR027843">
    <property type="entry name" value="DUF4440"/>
</dbReference>
<accession>A0A1H3AC95</accession>
<protein>
    <recommendedName>
        <fullName evidence="1">DUF4440 domain-containing protein</fullName>
    </recommendedName>
</protein>
<evidence type="ECO:0000313" key="3">
    <source>
        <dbReference type="Proteomes" id="UP000182944"/>
    </source>
</evidence>
<keyword evidence="3" id="KW-1185">Reference proteome</keyword>
<dbReference type="InterPro" id="IPR032710">
    <property type="entry name" value="NTF2-like_dom_sf"/>
</dbReference>